<dbReference type="SUPFAM" id="SSF63380">
    <property type="entry name" value="Riboflavin synthase domain-like"/>
    <property type="match status" value="1"/>
</dbReference>
<dbReference type="CDD" id="cd00207">
    <property type="entry name" value="fer2"/>
    <property type="match status" value="1"/>
</dbReference>
<dbReference type="InterPro" id="IPR012675">
    <property type="entry name" value="Beta-grasp_dom_sf"/>
</dbReference>
<reference evidence="3 4" key="1">
    <citation type="submission" date="2019-03" db="EMBL/GenBank/DDBJ databases">
        <title>Genomic Encyclopedia of Type Strains, Phase IV (KMG-IV): sequencing the most valuable type-strain genomes for metagenomic binning, comparative biology and taxonomic classification.</title>
        <authorList>
            <person name="Goeker M."/>
        </authorList>
    </citation>
    <scope>NUCLEOTIDE SEQUENCE [LARGE SCALE GENOMIC DNA]</scope>
    <source>
        <strain evidence="3 4">DSM 16326</strain>
    </source>
</reference>
<proteinExistence type="predicted"/>
<dbReference type="InterPro" id="IPR050415">
    <property type="entry name" value="MRET"/>
</dbReference>
<dbReference type="InterPro" id="IPR017927">
    <property type="entry name" value="FAD-bd_FR_type"/>
</dbReference>
<dbReference type="OrthoDB" id="9806195at2"/>
<organism evidence="3 4">
    <name type="scientific">Thiohalophilus thiocyanatoxydans</name>
    <dbReference type="NCBI Taxonomy" id="381308"/>
    <lineage>
        <taxon>Bacteria</taxon>
        <taxon>Pseudomonadati</taxon>
        <taxon>Pseudomonadota</taxon>
        <taxon>Gammaproteobacteria</taxon>
        <taxon>Thiohalomonadales</taxon>
        <taxon>Thiohalophilaceae</taxon>
        <taxon>Thiohalophilus</taxon>
    </lineage>
</organism>
<dbReference type="AlphaFoldDB" id="A0A4R8IPA6"/>
<dbReference type="InterPro" id="IPR039261">
    <property type="entry name" value="FNR_nucleotide-bd"/>
</dbReference>
<dbReference type="RefSeq" id="WP_134083558.1">
    <property type="nucleotide sequence ID" value="NZ_SOQX01000004.1"/>
</dbReference>
<dbReference type="InterPro" id="IPR036010">
    <property type="entry name" value="2Fe-2S_ferredoxin-like_sf"/>
</dbReference>
<dbReference type="PROSITE" id="PS51085">
    <property type="entry name" value="2FE2S_FER_2"/>
    <property type="match status" value="1"/>
</dbReference>
<dbReference type="GO" id="GO:0051536">
    <property type="term" value="F:iron-sulfur cluster binding"/>
    <property type="evidence" value="ECO:0007669"/>
    <property type="project" value="InterPro"/>
</dbReference>
<dbReference type="Gene3D" id="2.40.30.10">
    <property type="entry name" value="Translation factors"/>
    <property type="match status" value="1"/>
</dbReference>
<dbReference type="PANTHER" id="PTHR47354">
    <property type="entry name" value="NADH OXIDOREDUCTASE HCR"/>
    <property type="match status" value="1"/>
</dbReference>
<dbReference type="PRINTS" id="PR00410">
    <property type="entry name" value="PHEHYDRXLASE"/>
</dbReference>
<dbReference type="Gene3D" id="3.40.50.80">
    <property type="entry name" value="Nucleotide-binding domain of ferredoxin-NADP reductase (FNR) module"/>
    <property type="match status" value="1"/>
</dbReference>
<dbReference type="Pfam" id="PF00111">
    <property type="entry name" value="Fer2"/>
    <property type="match status" value="1"/>
</dbReference>
<evidence type="ECO:0000313" key="4">
    <source>
        <dbReference type="Proteomes" id="UP000294914"/>
    </source>
</evidence>
<protein>
    <submittedName>
        <fullName evidence="3">CDP-4-dehydro-6-deoxyglucose reductase</fullName>
    </submittedName>
</protein>
<dbReference type="SUPFAM" id="SSF54292">
    <property type="entry name" value="2Fe-2S ferredoxin-like"/>
    <property type="match status" value="1"/>
</dbReference>
<dbReference type="PANTHER" id="PTHR47354:SF5">
    <property type="entry name" value="PROTEIN RFBI"/>
    <property type="match status" value="1"/>
</dbReference>
<evidence type="ECO:0000259" key="1">
    <source>
        <dbReference type="PROSITE" id="PS51085"/>
    </source>
</evidence>
<keyword evidence="4" id="KW-1185">Reference proteome</keyword>
<dbReference type="Gene3D" id="3.10.20.30">
    <property type="match status" value="1"/>
</dbReference>
<dbReference type="InterPro" id="IPR001041">
    <property type="entry name" value="2Fe-2S_ferredoxin-type"/>
</dbReference>
<evidence type="ECO:0000259" key="2">
    <source>
        <dbReference type="PROSITE" id="PS51384"/>
    </source>
</evidence>
<dbReference type="EMBL" id="SOQX01000004">
    <property type="protein sequence ID" value="TDY01000.1"/>
    <property type="molecule type" value="Genomic_DNA"/>
</dbReference>
<dbReference type="Pfam" id="PF00175">
    <property type="entry name" value="NAD_binding_1"/>
    <property type="match status" value="1"/>
</dbReference>
<dbReference type="SUPFAM" id="SSF52343">
    <property type="entry name" value="Ferredoxin reductase-like, C-terminal NADP-linked domain"/>
    <property type="match status" value="1"/>
</dbReference>
<dbReference type="Proteomes" id="UP000294914">
    <property type="component" value="Unassembled WGS sequence"/>
</dbReference>
<sequence length="494" mass="55715">MDRLLTVSRAARLVGVSRGTLQKQIQDGELPSFEGMVRLDDLNQAYPNVEVEDNSMLEKIEHIIDNALQRARGDKLRKLITPDLGTLATRVSQLSKELAAARYTSDYLQQLLDETRQRLGELQEQTDPREELQQLTGWLDTALKQAGEPPSPDQLLTRDTLLRVILAQVHIMPSGHEFFVEGNNSILDAALSAGVALNYGCSNGNCGKCKARLISGEVRKIRDHEYTLGEAEQNQGYLLACSNTAVTDVVLEAEEALDEEDIEEQDVPAYVKKVTYLSDALAIVSLNTVRSHRLRFLSGQKVLLSNESGDHSSYYIASCPCDDRSLQFHIVRDNEPFSEYIFNQVKTNDPIEITGPQGHFILQRNIDKPTLFIAVDTGFAPVKSLIEHALTLELADHVHLFWIATGHRTHYQHNLCRAWMDAFDHFHYTPLSLPDSTGEQQWQAQLKQIGNEYPDLSDYVVYFCGPEQMAQTARDAFTSRGLPKKRLFTEYHSE</sequence>
<comment type="caution">
    <text evidence="3">The sequence shown here is derived from an EMBL/GenBank/DDBJ whole genome shotgun (WGS) entry which is preliminary data.</text>
</comment>
<name>A0A4R8IPA6_9GAMM</name>
<gene>
    <name evidence="3" type="ORF">EDC23_1746</name>
</gene>
<evidence type="ECO:0000313" key="3">
    <source>
        <dbReference type="EMBL" id="TDY01000.1"/>
    </source>
</evidence>
<dbReference type="InterPro" id="IPR001433">
    <property type="entry name" value="OxRdtase_FAD/NAD-bd"/>
</dbReference>
<dbReference type="PROSITE" id="PS51384">
    <property type="entry name" value="FAD_FR"/>
    <property type="match status" value="1"/>
</dbReference>
<accession>A0A4R8IPA6</accession>
<feature type="domain" description="FAD-binding FR-type" evidence="2">
    <location>
        <begin position="264"/>
        <end position="363"/>
    </location>
</feature>
<dbReference type="GO" id="GO:0016491">
    <property type="term" value="F:oxidoreductase activity"/>
    <property type="evidence" value="ECO:0007669"/>
    <property type="project" value="InterPro"/>
</dbReference>
<feature type="domain" description="2Fe-2S ferredoxin-type" evidence="1">
    <location>
        <begin position="167"/>
        <end position="257"/>
    </location>
</feature>
<dbReference type="InterPro" id="IPR017938">
    <property type="entry name" value="Riboflavin_synthase-like_b-brl"/>
</dbReference>